<dbReference type="PANTHER" id="PTHR30411:SF0">
    <property type="entry name" value="CYS-TRNA(PRO)_CYS-TRNA(CYS) DEACYLASE YBAK"/>
    <property type="match status" value="1"/>
</dbReference>
<sequence length="160" mass="17540">MKKGKTNAMRILDKAKVAYEMMSYQADDGKIDGLSVAAKIGKNVDMVYKTLVSQGSSKTYYVFVIPVEAELDLKKAAKAVDEKKIEMIPVKDITKITGYVRGGCSPIGMKKSFSTIIDQQAELLHTIIVSSGMIGMQMELKVDTLLSITKGRLAELVKSQ</sequence>
<protein>
    <recommendedName>
        <fullName evidence="4">Cys-tRNA(Pro)/Cys-tRNA(Cys) deacylase</fullName>
        <ecNumber evidence="4">4.2.-.-</ecNumber>
    </recommendedName>
</protein>
<evidence type="ECO:0000256" key="4">
    <source>
        <dbReference type="PIRNR" id="PIRNR006181"/>
    </source>
</evidence>
<dbReference type="EC" id="4.2.-.-" evidence="4"/>
<dbReference type="PIRSF" id="PIRSF006181">
    <property type="entry name" value="EbsC_YbaK"/>
    <property type="match status" value="1"/>
</dbReference>
<dbReference type="PANTHER" id="PTHR30411">
    <property type="entry name" value="CYTOPLASMIC PROTEIN"/>
    <property type="match status" value="1"/>
</dbReference>
<dbReference type="InterPro" id="IPR007214">
    <property type="entry name" value="YbaK/aa-tRNA-synth-assoc-dom"/>
</dbReference>
<proteinExistence type="inferred from homology"/>
<comment type="caution">
    <text evidence="6">The sequence shown here is derived from an EMBL/GenBank/DDBJ whole genome shotgun (WGS) entry which is preliminary data.</text>
</comment>
<feature type="domain" description="YbaK/aminoacyl-tRNA synthetase-associated" evidence="5">
    <location>
        <begin position="36"/>
        <end position="145"/>
    </location>
</feature>
<dbReference type="Pfam" id="PF04073">
    <property type="entry name" value="tRNA_edit"/>
    <property type="match status" value="1"/>
</dbReference>
<keyword evidence="3 4" id="KW-0456">Lyase</keyword>
<dbReference type="CDD" id="cd00002">
    <property type="entry name" value="YbaK_deacylase"/>
    <property type="match status" value="1"/>
</dbReference>
<dbReference type="RefSeq" id="WP_273845244.1">
    <property type="nucleotide sequence ID" value="NZ_JAQQWT010000012.1"/>
</dbReference>
<dbReference type="Proteomes" id="UP001589833">
    <property type="component" value="Unassembled WGS sequence"/>
</dbReference>
<reference evidence="6 7" key="1">
    <citation type="submission" date="2024-09" db="EMBL/GenBank/DDBJ databases">
        <authorList>
            <person name="Sun Q."/>
            <person name="Mori K."/>
        </authorList>
    </citation>
    <scope>NUCLEOTIDE SEQUENCE [LARGE SCALE GENOMIC DNA]</scope>
    <source>
        <strain evidence="6 7">NCAIM B.02301</strain>
    </source>
</reference>
<evidence type="ECO:0000256" key="1">
    <source>
        <dbReference type="ARBA" id="ARBA00009798"/>
    </source>
</evidence>
<dbReference type="SUPFAM" id="SSF55826">
    <property type="entry name" value="YbaK/ProRS associated domain"/>
    <property type="match status" value="1"/>
</dbReference>
<dbReference type="EMBL" id="JBHLTR010000002">
    <property type="protein sequence ID" value="MFC0557595.1"/>
    <property type="molecule type" value="Genomic_DNA"/>
</dbReference>
<comment type="similarity">
    <text evidence="1 4">Belongs to the prolyl-tRNA editing family. YbaK/EbsC subfamily.</text>
</comment>
<dbReference type="Gene3D" id="3.90.960.10">
    <property type="entry name" value="YbaK/aminoacyl-tRNA synthetase-associated domain"/>
    <property type="match status" value="1"/>
</dbReference>
<dbReference type="InterPro" id="IPR036754">
    <property type="entry name" value="YbaK/aa-tRNA-synt-asso_dom_sf"/>
</dbReference>
<dbReference type="NCBIfam" id="TIGR00011">
    <property type="entry name" value="YbaK_EbsC"/>
    <property type="match status" value="1"/>
</dbReference>
<evidence type="ECO:0000313" key="7">
    <source>
        <dbReference type="Proteomes" id="UP001589833"/>
    </source>
</evidence>
<evidence type="ECO:0000259" key="5">
    <source>
        <dbReference type="Pfam" id="PF04073"/>
    </source>
</evidence>
<gene>
    <name evidence="6" type="primary">ybaK</name>
    <name evidence="6" type="ORF">ACFFH4_00825</name>
</gene>
<evidence type="ECO:0000256" key="2">
    <source>
        <dbReference type="ARBA" id="ARBA00022917"/>
    </source>
</evidence>
<keyword evidence="2 4" id="KW-0648">Protein biosynthesis</keyword>
<accession>A0ABV6N9Z0</accession>
<keyword evidence="7" id="KW-1185">Reference proteome</keyword>
<evidence type="ECO:0000313" key="6">
    <source>
        <dbReference type="EMBL" id="MFC0557595.1"/>
    </source>
</evidence>
<dbReference type="InterPro" id="IPR004369">
    <property type="entry name" value="Prolyl-tRNA_editing_YbaK/EbsC"/>
</dbReference>
<name>A0ABV6N9Z0_9BACI</name>
<evidence type="ECO:0000256" key="3">
    <source>
        <dbReference type="ARBA" id="ARBA00023239"/>
    </source>
</evidence>
<organism evidence="6 7">
    <name type="scientific">Halalkalibacter alkalisediminis</name>
    <dbReference type="NCBI Taxonomy" id="935616"/>
    <lineage>
        <taxon>Bacteria</taxon>
        <taxon>Bacillati</taxon>
        <taxon>Bacillota</taxon>
        <taxon>Bacilli</taxon>
        <taxon>Bacillales</taxon>
        <taxon>Bacillaceae</taxon>
        <taxon>Halalkalibacter</taxon>
    </lineage>
</organism>